<keyword evidence="1" id="KW-0040">ANK repeat</keyword>
<dbReference type="AlphaFoldDB" id="A0A2X0M418"/>
<feature type="signal peptide" evidence="3">
    <location>
        <begin position="1"/>
        <end position="30"/>
    </location>
</feature>
<reference evidence="5" key="1">
    <citation type="submission" date="2016-10" db="EMBL/GenBank/DDBJ databases">
        <authorList>
            <person name="Jeantristanb JTB J.-T."/>
            <person name="Ricardo R."/>
        </authorList>
    </citation>
    <scope>NUCLEOTIDE SEQUENCE [LARGE SCALE GENOMIC DNA]</scope>
</reference>
<dbReference type="InterPro" id="IPR036770">
    <property type="entry name" value="Ankyrin_rpt-contain_sf"/>
</dbReference>
<evidence type="ECO:0000256" key="2">
    <source>
        <dbReference type="SAM" id="MobiDB-lite"/>
    </source>
</evidence>
<evidence type="ECO:0000256" key="3">
    <source>
        <dbReference type="SAM" id="SignalP"/>
    </source>
</evidence>
<evidence type="ECO:0000313" key="4">
    <source>
        <dbReference type="EMBL" id="SCZ99505.1"/>
    </source>
</evidence>
<dbReference type="EMBL" id="FMWP01000096">
    <property type="protein sequence ID" value="SCZ99505.1"/>
    <property type="molecule type" value="Genomic_DNA"/>
</dbReference>
<proteinExistence type="predicted"/>
<sequence length="224" mass="24249">MNHRGRGARRVAVVLEPLGLLSLFCPDAASVYQHLILPNHGYTKQVHFVDAVDLLQAVLEGEDEFDVNYQDGLGNTGAYWLLRSWVDGGNVERVGVGGAKGAAMQEDASTPSPEVLEILLETEGTDVDLQNRLDKATPLHLAAQLEHPAARQGVMEMLLDAGADPKIKDKHGSLPADYLHPDESEEDRQIIAMIDESIVDATLIDDADIAEDDDEEEGGGSESD</sequence>
<protein>
    <submittedName>
        <fullName evidence="4">BZ3500_MvSof-1268-A1-R1_Chr3-1g06044 protein</fullName>
    </submittedName>
</protein>
<feature type="repeat" description="ANK" evidence="1">
    <location>
        <begin position="134"/>
        <end position="170"/>
    </location>
</feature>
<feature type="region of interest" description="Disordered" evidence="2">
    <location>
        <begin position="204"/>
        <end position="224"/>
    </location>
</feature>
<dbReference type="OrthoDB" id="9995210at2759"/>
<dbReference type="InterPro" id="IPR002110">
    <property type="entry name" value="Ankyrin_rpt"/>
</dbReference>
<dbReference type="PROSITE" id="PS50088">
    <property type="entry name" value="ANK_REPEAT"/>
    <property type="match status" value="1"/>
</dbReference>
<dbReference type="Proteomes" id="UP000249723">
    <property type="component" value="Unassembled WGS sequence"/>
</dbReference>
<organism evidence="4 5">
    <name type="scientific">Microbotryum saponariae</name>
    <dbReference type="NCBI Taxonomy" id="289078"/>
    <lineage>
        <taxon>Eukaryota</taxon>
        <taxon>Fungi</taxon>
        <taxon>Dikarya</taxon>
        <taxon>Basidiomycota</taxon>
        <taxon>Pucciniomycotina</taxon>
        <taxon>Microbotryomycetes</taxon>
        <taxon>Microbotryales</taxon>
        <taxon>Microbotryaceae</taxon>
        <taxon>Microbotryum</taxon>
    </lineage>
</organism>
<name>A0A2X0M418_9BASI</name>
<feature type="chain" id="PRO_5030060303" evidence="3">
    <location>
        <begin position="31"/>
        <end position="224"/>
    </location>
</feature>
<accession>A0A2X0M418</accession>
<dbReference type="STRING" id="289078.A0A2X0M418"/>
<keyword evidence="3" id="KW-0732">Signal</keyword>
<gene>
    <name evidence="4" type="ORF">BZ3500_MVSOF-1268-A1-R1_CHR3-1G06044</name>
</gene>
<evidence type="ECO:0000313" key="5">
    <source>
        <dbReference type="Proteomes" id="UP000249723"/>
    </source>
</evidence>
<dbReference type="Gene3D" id="1.25.40.20">
    <property type="entry name" value="Ankyrin repeat-containing domain"/>
    <property type="match status" value="1"/>
</dbReference>
<dbReference type="Pfam" id="PF00023">
    <property type="entry name" value="Ank"/>
    <property type="match status" value="1"/>
</dbReference>
<keyword evidence="5" id="KW-1185">Reference proteome</keyword>
<evidence type="ECO:0000256" key="1">
    <source>
        <dbReference type="PROSITE-ProRule" id="PRU00023"/>
    </source>
</evidence>
<dbReference type="SUPFAM" id="SSF48403">
    <property type="entry name" value="Ankyrin repeat"/>
    <property type="match status" value="1"/>
</dbReference>
<dbReference type="PROSITE" id="PS50297">
    <property type="entry name" value="ANK_REP_REGION"/>
    <property type="match status" value="1"/>
</dbReference>